<dbReference type="SUPFAM" id="SSF53098">
    <property type="entry name" value="Ribonuclease H-like"/>
    <property type="match status" value="1"/>
</dbReference>
<keyword evidence="4" id="KW-0862">Zinc</keyword>
<proteinExistence type="predicted"/>
<comment type="subcellular location">
    <subcellularLocation>
        <location evidence="1">Nucleus</location>
    </subcellularLocation>
</comment>
<dbReference type="OrthoDB" id="2438444at2759"/>
<dbReference type="InterPro" id="IPR052035">
    <property type="entry name" value="ZnF_BED_domain_contain"/>
</dbReference>
<evidence type="ECO:0000256" key="5">
    <source>
        <dbReference type="ARBA" id="ARBA00023242"/>
    </source>
</evidence>
<dbReference type="PANTHER" id="PTHR46481">
    <property type="entry name" value="ZINC FINGER BED DOMAIN-CONTAINING PROTEIN 4"/>
    <property type="match status" value="1"/>
</dbReference>
<reference evidence="6" key="1">
    <citation type="submission" date="2021-06" db="EMBL/GenBank/DDBJ databases">
        <authorList>
            <person name="Kallberg Y."/>
            <person name="Tangrot J."/>
            <person name="Rosling A."/>
        </authorList>
    </citation>
    <scope>NUCLEOTIDE SEQUENCE</scope>
    <source>
        <strain evidence="6">FL130A</strain>
    </source>
</reference>
<evidence type="ECO:0000256" key="1">
    <source>
        <dbReference type="ARBA" id="ARBA00004123"/>
    </source>
</evidence>
<accession>A0A9N9AR95</accession>
<dbReference type="AlphaFoldDB" id="A0A9N9AR95"/>
<dbReference type="GO" id="GO:0008270">
    <property type="term" value="F:zinc ion binding"/>
    <property type="evidence" value="ECO:0007669"/>
    <property type="project" value="UniProtKB-KW"/>
</dbReference>
<evidence type="ECO:0000313" key="7">
    <source>
        <dbReference type="Proteomes" id="UP000789508"/>
    </source>
</evidence>
<organism evidence="6 7">
    <name type="scientific">Ambispora leptoticha</name>
    <dbReference type="NCBI Taxonomy" id="144679"/>
    <lineage>
        <taxon>Eukaryota</taxon>
        <taxon>Fungi</taxon>
        <taxon>Fungi incertae sedis</taxon>
        <taxon>Mucoromycota</taxon>
        <taxon>Glomeromycotina</taxon>
        <taxon>Glomeromycetes</taxon>
        <taxon>Archaeosporales</taxon>
        <taxon>Ambisporaceae</taxon>
        <taxon>Ambispora</taxon>
    </lineage>
</organism>
<keyword evidence="5" id="KW-0539">Nucleus</keyword>
<dbReference type="InterPro" id="IPR012337">
    <property type="entry name" value="RNaseH-like_sf"/>
</dbReference>
<evidence type="ECO:0000256" key="4">
    <source>
        <dbReference type="ARBA" id="ARBA00022833"/>
    </source>
</evidence>
<comment type="caution">
    <text evidence="6">The sequence shown here is derived from an EMBL/GenBank/DDBJ whole genome shotgun (WGS) entry which is preliminary data.</text>
</comment>
<evidence type="ECO:0000313" key="6">
    <source>
        <dbReference type="EMBL" id="CAG8538746.1"/>
    </source>
</evidence>
<keyword evidence="3" id="KW-0863">Zinc-finger</keyword>
<dbReference type="Proteomes" id="UP000789508">
    <property type="component" value="Unassembled WGS sequence"/>
</dbReference>
<evidence type="ECO:0000256" key="3">
    <source>
        <dbReference type="ARBA" id="ARBA00022771"/>
    </source>
</evidence>
<keyword evidence="2" id="KW-0479">Metal-binding</keyword>
<dbReference type="GO" id="GO:0005634">
    <property type="term" value="C:nucleus"/>
    <property type="evidence" value="ECO:0007669"/>
    <property type="project" value="UniProtKB-SubCell"/>
</dbReference>
<dbReference type="EMBL" id="CAJVPS010001457">
    <property type="protein sequence ID" value="CAG8538746.1"/>
    <property type="molecule type" value="Genomic_DNA"/>
</dbReference>
<sequence>MFVKSYKHNQENLQNLTQTAENVSFIIDFWSSRAKYEYLRITTTRVTANFEIKDVMLENKYIPSSHASRVITDEVYKYIEAWNLKYYIISISTNNESNMVVTFLLLNQKDEYDKIKHLLYTAHTFQLVIGKGLTPAEILVVLN</sequence>
<keyword evidence="7" id="KW-1185">Reference proteome</keyword>
<gene>
    <name evidence="6" type="ORF">ALEPTO_LOCUS5301</name>
</gene>
<protein>
    <submittedName>
        <fullName evidence="6">1886_t:CDS:1</fullName>
    </submittedName>
</protein>
<dbReference type="PANTHER" id="PTHR46481:SF10">
    <property type="entry name" value="ZINC FINGER BED DOMAIN-CONTAINING PROTEIN 39"/>
    <property type="match status" value="1"/>
</dbReference>
<evidence type="ECO:0000256" key="2">
    <source>
        <dbReference type="ARBA" id="ARBA00022723"/>
    </source>
</evidence>
<name>A0A9N9AR95_9GLOM</name>